<gene>
    <name evidence="1" type="ORF">JKP88DRAFT_147774</name>
</gene>
<dbReference type="Proteomes" id="UP000664859">
    <property type="component" value="Unassembled WGS sequence"/>
</dbReference>
<evidence type="ECO:0000313" key="2">
    <source>
        <dbReference type="Proteomes" id="UP000664859"/>
    </source>
</evidence>
<dbReference type="CDD" id="cd12148">
    <property type="entry name" value="fungal_TF_MHR"/>
    <property type="match status" value="1"/>
</dbReference>
<dbReference type="OrthoDB" id="10654652at2759"/>
<proteinExistence type="predicted"/>
<name>A0A836CD00_9STRA</name>
<protein>
    <submittedName>
        <fullName evidence="1">Uncharacterized protein</fullName>
    </submittedName>
</protein>
<feature type="non-terminal residue" evidence="1">
    <location>
        <position position="155"/>
    </location>
</feature>
<reference evidence="1" key="1">
    <citation type="submission" date="2021-02" db="EMBL/GenBank/DDBJ databases">
        <title>First Annotated Genome of the Yellow-green Alga Tribonema minus.</title>
        <authorList>
            <person name="Mahan K.M."/>
        </authorList>
    </citation>
    <scope>NUCLEOTIDE SEQUENCE</scope>
    <source>
        <strain evidence="1">UTEX B ZZ1240</strain>
    </source>
</reference>
<sequence length="155" mass="17140">LSKLARLSPSHATGLLGLQENTYLQMYCSCYAGIAWFTYEEIQRAVADVMAFQDPLGTAKASAHDGGGEHALAKAADRSLLWVAVACGMMMQGVTDLERLEPFLTRARECIKECYDDASPQVLRAYLFLANVHATLEDYGRFQRYFGFAISLAQS</sequence>
<accession>A0A836CD00</accession>
<comment type="caution">
    <text evidence="1">The sequence shown here is derived from an EMBL/GenBank/DDBJ whole genome shotgun (WGS) entry which is preliminary data.</text>
</comment>
<dbReference type="EMBL" id="JAFCMP010000335">
    <property type="protein sequence ID" value="KAG5181122.1"/>
    <property type="molecule type" value="Genomic_DNA"/>
</dbReference>
<feature type="non-terminal residue" evidence="1">
    <location>
        <position position="1"/>
    </location>
</feature>
<organism evidence="1 2">
    <name type="scientific">Tribonema minus</name>
    <dbReference type="NCBI Taxonomy" id="303371"/>
    <lineage>
        <taxon>Eukaryota</taxon>
        <taxon>Sar</taxon>
        <taxon>Stramenopiles</taxon>
        <taxon>Ochrophyta</taxon>
        <taxon>PX clade</taxon>
        <taxon>Xanthophyceae</taxon>
        <taxon>Tribonematales</taxon>
        <taxon>Tribonemataceae</taxon>
        <taxon>Tribonema</taxon>
    </lineage>
</organism>
<keyword evidence="2" id="KW-1185">Reference proteome</keyword>
<dbReference type="AlphaFoldDB" id="A0A836CD00"/>
<evidence type="ECO:0000313" key="1">
    <source>
        <dbReference type="EMBL" id="KAG5181122.1"/>
    </source>
</evidence>